<proteinExistence type="predicted"/>
<keyword evidence="4" id="KW-1185">Reference proteome</keyword>
<dbReference type="EMBL" id="BOOC01000009">
    <property type="protein sequence ID" value="GIH39594.1"/>
    <property type="molecule type" value="Genomic_DNA"/>
</dbReference>
<dbReference type="Pfam" id="PF03713">
    <property type="entry name" value="DUF305"/>
    <property type="match status" value="1"/>
</dbReference>
<dbReference type="PANTHER" id="PTHR36933">
    <property type="entry name" value="SLL0788 PROTEIN"/>
    <property type="match status" value="1"/>
</dbReference>
<name>A0ABQ4FXP6_9ACTN</name>
<dbReference type="InterPro" id="IPR005183">
    <property type="entry name" value="DUF305_CopM-like"/>
</dbReference>
<dbReference type="Gene3D" id="1.20.1260.10">
    <property type="match status" value="1"/>
</dbReference>
<evidence type="ECO:0000259" key="2">
    <source>
        <dbReference type="Pfam" id="PF03713"/>
    </source>
</evidence>
<organism evidence="3 4">
    <name type="scientific">Microbispora corallina</name>
    <dbReference type="NCBI Taxonomy" id="83302"/>
    <lineage>
        <taxon>Bacteria</taxon>
        <taxon>Bacillati</taxon>
        <taxon>Actinomycetota</taxon>
        <taxon>Actinomycetes</taxon>
        <taxon>Streptosporangiales</taxon>
        <taxon>Streptosporangiaceae</taxon>
        <taxon>Microbispora</taxon>
    </lineage>
</organism>
<feature type="region of interest" description="Disordered" evidence="1">
    <location>
        <begin position="33"/>
        <end position="85"/>
    </location>
</feature>
<accession>A0ABQ4FXP6</accession>
<gene>
    <name evidence="3" type="ORF">Mco01_25940</name>
</gene>
<evidence type="ECO:0000313" key="4">
    <source>
        <dbReference type="Proteomes" id="UP000603904"/>
    </source>
</evidence>
<dbReference type="PROSITE" id="PS51257">
    <property type="entry name" value="PROKAR_LIPOPROTEIN"/>
    <property type="match status" value="1"/>
</dbReference>
<sequence length="235" mass="24559">MTKPLRRTLPTGVTSTLTGVLAIALLAGCGGSDGKDAAAPPASPSTAVSVAPSEAVTSPVQETPVQETPAPGATTPGAAAPETPAAGYNAADVSFARMVIPHHLQAIDMATLAQTHAMDPWIRDLASRVIDAQDPEIRTLKGWLDKWGEEPLPRDHRMPGMQSPAEIAALAKASGSAFDKMFVTMMIEHHGGAIRLADTEQARGVYADAKQMAASISATQAAEVKEMRSYLAKLK</sequence>
<dbReference type="Proteomes" id="UP000603904">
    <property type="component" value="Unassembled WGS sequence"/>
</dbReference>
<feature type="domain" description="DUF305" evidence="2">
    <location>
        <begin position="92"/>
        <end position="231"/>
    </location>
</feature>
<protein>
    <recommendedName>
        <fullName evidence="2">DUF305 domain-containing protein</fullName>
    </recommendedName>
</protein>
<comment type="caution">
    <text evidence="3">The sequence shown here is derived from an EMBL/GenBank/DDBJ whole genome shotgun (WGS) entry which is preliminary data.</text>
</comment>
<feature type="compositionally biased region" description="Low complexity" evidence="1">
    <location>
        <begin position="67"/>
        <end position="85"/>
    </location>
</feature>
<evidence type="ECO:0000313" key="3">
    <source>
        <dbReference type="EMBL" id="GIH39594.1"/>
    </source>
</evidence>
<evidence type="ECO:0000256" key="1">
    <source>
        <dbReference type="SAM" id="MobiDB-lite"/>
    </source>
</evidence>
<dbReference type="InterPro" id="IPR012347">
    <property type="entry name" value="Ferritin-like"/>
</dbReference>
<dbReference type="PANTHER" id="PTHR36933:SF1">
    <property type="entry name" value="SLL0788 PROTEIN"/>
    <property type="match status" value="1"/>
</dbReference>
<reference evidence="3 4" key="1">
    <citation type="submission" date="2021-01" db="EMBL/GenBank/DDBJ databases">
        <title>Whole genome shotgun sequence of Microbispora corallina NBRC 16416.</title>
        <authorList>
            <person name="Komaki H."/>
            <person name="Tamura T."/>
        </authorList>
    </citation>
    <scope>NUCLEOTIDE SEQUENCE [LARGE SCALE GENOMIC DNA]</scope>
    <source>
        <strain evidence="3 4">NBRC 16416</strain>
    </source>
</reference>
<feature type="compositionally biased region" description="Low complexity" evidence="1">
    <location>
        <begin position="37"/>
        <end position="60"/>
    </location>
</feature>